<comment type="subcellular location">
    <subcellularLocation>
        <location evidence="1">Cell outer membrane</location>
        <topology evidence="1">Multi-pass membrane protein</topology>
    </subcellularLocation>
</comment>
<dbReference type="PANTHER" id="PTHR34501:SF2">
    <property type="entry name" value="OUTER MEMBRANE PORIN F-RELATED"/>
    <property type="match status" value="1"/>
</dbReference>
<evidence type="ECO:0000256" key="1">
    <source>
        <dbReference type="ARBA" id="ARBA00004571"/>
    </source>
</evidence>
<dbReference type="SUPFAM" id="SSF56935">
    <property type="entry name" value="Porins"/>
    <property type="match status" value="1"/>
</dbReference>
<reference evidence="6 7" key="1">
    <citation type="submission" date="2016-04" db="EMBL/GenBank/DDBJ databases">
        <title>Complete Genome Sequence of Halotalea alkalilenta IHB B 13600.</title>
        <authorList>
            <person name="Swarnkar M.K."/>
            <person name="Sharma A."/>
            <person name="Kaushal K."/>
            <person name="Soni R."/>
            <person name="Rana S."/>
            <person name="Singh A.K."/>
            <person name="Gulati A."/>
        </authorList>
    </citation>
    <scope>NUCLEOTIDE SEQUENCE [LARGE SCALE GENOMIC DNA]</scope>
    <source>
        <strain evidence="6 7">IHB B 13600</strain>
    </source>
</reference>
<keyword evidence="7" id="KW-1185">Reference proteome</keyword>
<dbReference type="PANTHER" id="PTHR34501">
    <property type="entry name" value="PROTEIN YDDL-RELATED"/>
    <property type="match status" value="1"/>
</dbReference>
<sequence length="389" mass="43619">MQRSAHRQIFKHSAIAVAVGLASMATVERAAAFTAFETPNNRFVINGRIAGSYDWNDGGSDEDNFNNAGSRINLVYEHYFADDWTALARTEWGFDPFFQHGDDNHTKRHLYVGLSNPTYGTVTVGKQYSVMYDLVDVYTDQPWLYTDYTSQTWMGYAGDWLGMQRPDRSIKYVVDVGDWTLGAMYGTSRGDIDSDLVGVNGSELVYADRGAEREYFAQLAFNYRLGYDVTLFAGYNYARISESGYTASEGVVNDTYEDDPNVNNWEVGFNWAPGNWYISALGGESRNLIATDRQGGVMQSARNYDTFAGYTFPGALGEIGDLQLYGQYSYAKDNDGDARMDRKIFGVAAITFNEQLIIALEHMIMDDKSDTGADAYDNDVTGILVRYNY</sequence>
<feature type="signal peptide" evidence="4">
    <location>
        <begin position="1"/>
        <end position="30"/>
    </location>
</feature>
<dbReference type="CDD" id="cd00342">
    <property type="entry name" value="gram_neg_porins"/>
    <property type="match status" value="1"/>
</dbReference>
<protein>
    <recommendedName>
        <fullName evidence="5">Porin domain-containing protein</fullName>
    </recommendedName>
</protein>
<evidence type="ECO:0000259" key="5">
    <source>
        <dbReference type="Pfam" id="PF13609"/>
    </source>
</evidence>
<evidence type="ECO:0000256" key="4">
    <source>
        <dbReference type="SAM" id="SignalP"/>
    </source>
</evidence>
<dbReference type="AlphaFoldDB" id="A0A172YJ79"/>
<evidence type="ECO:0000313" key="7">
    <source>
        <dbReference type="Proteomes" id="UP000077875"/>
    </source>
</evidence>
<evidence type="ECO:0000256" key="3">
    <source>
        <dbReference type="ARBA" id="ARBA00023136"/>
    </source>
</evidence>
<dbReference type="GO" id="GO:0009279">
    <property type="term" value="C:cell outer membrane"/>
    <property type="evidence" value="ECO:0007669"/>
    <property type="project" value="UniProtKB-SubCell"/>
</dbReference>
<proteinExistence type="predicted"/>
<evidence type="ECO:0000256" key="2">
    <source>
        <dbReference type="ARBA" id="ARBA00022729"/>
    </source>
</evidence>
<keyword evidence="2 4" id="KW-0732">Signal</keyword>
<dbReference type="EMBL" id="CP015243">
    <property type="protein sequence ID" value="ANF59259.1"/>
    <property type="molecule type" value="Genomic_DNA"/>
</dbReference>
<dbReference type="Gene3D" id="2.40.160.10">
    <property type="entry name" value="Porin"/>
    <property type="match status" value="1"/>
</dbReference>
<name>A0A172YJ79_9GAMM</name>
<dbReference type="InterPro" id="IPR050298">
    <property type="entry name" value="Gram-neg_bact_OMP"/>
</dbReference>
<dbReference type="InterPro" id="IPR023614">
    <property type="entry name" value="Porin_dom_sf"/>
</dbReference>
<evidence type="ECO:0000313" key="6">
    <source>
        <dbReference type="EMBL" id="ANF59259.1"/>
    </source>
</evidence>
<accession>A0A172YJ79</accession>
<dbReference type="InterPro" id="IPR033900">
    <property type="entry name" value="Gram_neg_porin_domain"/>
</dbReference>
<feature type="domain" description="Porin" evidence="5">
    <location>
        <begin position="18"/>
        <end position="310"/>
    </location>
</feature>
<dbReference type="KEGG" id="haa:A5892_18845"/>
<keyword evidence="3" id="KW-0472">Membrane</keyword>
<dbReference type="RefSeq" id="WP_064124097.1">
    <property type="nucleotide sequence ID" value="NZ_CP015243.1"/>
</dbReference>
<feature type="chain" id="PRO_5008004758" description="Porin domain-containing protein" evidence="4">
    <location>
        <begin position="31"/>
        <end position="389"/>
    </location>
</feature>
<organism evidence="6 7">
    <name type="scientific">Halotalea alkalilenta</name>
    <dbReference type="NCBI Taxonomy" id="376489"/>
    <lineage>
        <taxon>Bacteria</taxon>
        <taxon>Pseudomonadati</taxon>
        <taxon>Pseudomonadota</taxon>
        <taxon>Gammaproteobacteria</taxon>
        <taxon>Oceanospirillales</taxon>
        <taxon>Halomonadaceae</taxon>
        <taxon>Halotalea</taxon>
    </lineage>
</organism>
<dbReference type="GO" id="GO:0015288">
    <property type="term" value="F:porin activity"/>
    <property type="evidence" value="ECO:0007669"/>
    <property type="project" value="InterPro"/>
</dbReference>
<dbReference type="Pfam" id="PF13609">
    <property type="entry name" value="Porin_4"/>
    <property type="match status" value="1"/>
</dbReference>
<dbReference type="Proteomes" id="UP000077875">
    <property type="component" value="Chromosome"/>
</dbReference>
<gene>
    <name evidence="6" type="ORF">A5892_18845</name>
</gene>